<dbReference type="EMBL" id="ML769410">
    <property type="protein sequence ID" value="KAE9405319.1"/>
    <property type="molecule type" value="Genomic_DNA"/>
</dbReference>
<gene>
    <name evidence="1" type="ORF">BT96DRAFT_812453</name>
</gene>
<sequence>MQALQVLKFAIKSKGTLSFTQGMTQEEQFEYLESQTNDIYAVPSDMRAYVKSLKSFKMFVTYDT</sequence>
<dbReference type="OrthoDB" id="3262464at2759"/>
<evidence type="ECO:0000313" key="2">
    <source>
        <dbReference type="Proteomes" id="UP000799118"/>
    </source>
</evidence>
<dbReference type="AlphaFoldDB" id="A0A6A4I3I8"/>
<accession>A0A6A4I3I8</accession>
<proteinExistence type="predicted"/>
<reference evidence="1" key="1">
    <citation type="journal article" date="2019" name="Environ. Microbiol.">
        <title>Fungal ecological strategies reflected in gene transcription - a case study of two litter decomposers.</title>
        <authorList>
            <person name="Barbi F."/>
            <person name="Kohler A."/>
            <person name="Barry K."/>
            <person name="Baskaran P."/>
            <person name="Daum C."/>
            <person name="Fauchery L."/>
            <person name="Ihrmark K."/>
            <person name="Kuo A."/>
            <person name="LaButti K."/>
            <person name="Lipzen A."/>
            <person name="Morin E."/>
            <person name="Grigoriev I.V."/>
            <person name="Henrissat B."/>
            <person name="Lindahl B."/>
            <person name="Martin F."/>
        </authorList>
    </citation>
    <scope>NUCLEOTIDE SEQUENCE</scope>
    <source>
        <strain evidence="1">JB14</strain>
    </source>
</reference>
<evidence type="ECO:0000313" key="1">
    <source>
        <dbReference type="EMBL" id="KAE9405319.1"/>
    </source>
</evidence>
<keyword evidence="2" id="KW-1185">Reference proteome</keyword>
<protein>
    <submittedName>
        <fullName evidence="1">Uncharacterized protein</fullName>
    </submittedName>
</protein>
<dbReference type="Proteomes" id="UP000799118">
    <property type="component" value="Unassembled WGS sequence"/>
</dbReference>
<organism evidence="1 2">
    <name type="scientific">Gymnopus androsaceus JB14</name>
    <dbReference type="NCBI Taxonomy" id="1447944"/>
    <lineage>
        <taxon>Eukaryota</taxon>
        <taxon>Fungi</taxon>
        <taxon>Dikarya</taxon>
        <taxon>Basidiomycota</taxon>
        <taxon>Agaricomycotina</taxon>
        <taxon>Agaricomycetes</taxon>
        <taxon>Agaricomycetidae</taxon>
        <taxon>Agaricales</taxon>
        <taxon>Marasmiineae</taxon>
        <taxon>Omphalotaceae</taxon>
        <taxon>Gymnopus</taxon>
    </lineage>
</organism>
<name>A0A6A4I3I8_9AGAR</name>